<gene>
    <name evidence="1" type="ORF">EYZ11_005454</name>
</gene>
<sequence>MADRHKRYVVMACFGTQKVFVIGSARDITDGSGRRAFLQE</sequence>
<dbReference type="Proteomes" id="UP000308092">
    <property type="component" value="Unassembled WGS sequence"/>
</dbReference>
<reference evidence="1 2" key="1">
    <citation type="submission" date="2019-03" db="EMBL/GenBank/DDBJ databases">
        <title>The genome sequence of a newly discovered highly antifungal drug resistant Aspergillus species, Aspergillus tanneri NIH 1004.</title>
        <authorList>
            <person name="Mounaud S."/>
            <person name="Singh I."/>
            <person name="Joardar V."/>
            <person name="Pakala S."/>
            <person name="Pakala S."/>
            <person name="Venepally P."/>
            <person name="Hoover J."/>
            <person name="Nierman W."/>
            <person name="Chung J."/>
            <person name="Losada L."/>
        </authorList>
    </citation>
    <scope>NUCLEOTIDE SEQUENCE [LARGE SCALE GENOMIC DNA]</scope>
    <source>
        <strain evidence="1 2">NIH1004</strain>
    </source>
</reference>
<comment type="caution">
    <text evidence="1">The sequence shown here is derived from an EMBL/GenBank/DDBJ whole genome shotgun (WGS) entry which is preliminary data.</text>
</comment>
<dbReference type="EMBL" id="SOSA01000175">
    <property type="protein sequence ID" value="THC95059.1"/>
    <property type="molecule type" value="Genomic_DNA"/>
</dbReference>
<evidence type="ECO:0000313" key="1">
    <source>
        <dbReference type="EMBL" id="THC95059.1"/>
    </source>
</evidence>
<evidence type="ECO:0000313" key="2">
    <source>
        <dbReference type="Proteomes" id="UP000308092"/>
    </source>
</evidence>
<proteinExistence type="predicted"/>
<keyword evidence="2" id="KW-1185">Reference proteome</keyword>
<accession>A0A4S3JHW7</accession>
<dbReference type="VEuPathDB" id="FungiDB:EYZ11_005454"/>
<name>A0A4S3JHW7_9EURO</name>
<protein>
    <submittedName>
        <fullName evidence="1">Uncharacterized protein</fullName>
    </submittedName>
</protein>
<organism evidence="1 2">
    <name type="scientific">Aspergillus tanneri</name>
    <dbReference type="NCBI Taxonomy" id="1220188"/>
    <lineage>
        <taxon>Eukaryota</taxon>
        <taxon>Fungi</taxon>
        <taxon>Dikarya</taxon>
        <taxon>Ascomycota</taxon>
        <taxon>Pezizomycotina</taxon>
        <taxon>Eurotiomycetes</taxon>
        <taxon>Eurotiomycetidae</taxon>
        <taxon>Eurotiales</taxon>
        <taxon>Aspergillaceae</taxon>
        <taxon>Aspergillus</taxon>
        <taxon>Aspergillus subgen. Circumdati</taxon>
    </lineage>
</organism>
<dbReference type="AlphaFoldDB" id="A0A4S3JHW7"/>